<dbReference type="Proteomes" id="UP000195787">
    <property type="component" value="Unassembled WGS sequence"/>
</dbReference>
<reference evidence="2 3" key="1">
    <citation type="submission" date="2017-02" db="EMBL/GenBank/DDBJ databases">
        <authorList>
            <person name="Peterson S.W."/>
        </authorList>
    </citation>
    <scope>NUCLEOTIDE SEQUENCE [LARGE SCALE GENOMIC DNA]</scope>
    <source>
        <strain evidence="2 3">LMG 22410</strain>
    </source>
</reference>
<protein>
    <submittedName>
        <fullName evidence="2">Uncharacterized protein</fullName>
    </submittedName>
</protein>
<accession>A0A1R4EUE2</accession>
<evidence type="ECO:0000313" key="3">
    <source>
        <dbReference type="Proteomes" id="UP000195787"/>
    </source>
</evidence>
<keyword evidence="1" id="KW-0472">Membrane</keyword>
<dbReference type="EMBL" id="FUHU01000004">
    <property type="protein sequence ID" value="SJM47280.1"/>
    <property type="molecule type" value="Genomic_DNA"/>
</dbReference>
<organism evidence="2 3">
    <name type="scientific">Agrococcus casei LMG 22410</name>
    <dbReference type="NCBI Taxonomy" id="1255656"/>
    <lineage>
        <taxon>Bacteria</taxon>
        <taxon>Bacillati</taxon>
        <taxon>Actinomycetota</taxon>
        <taxon>Actinomycetes</taxon>
        <taxon>Micrococcales</taxon>
        <taxon>Microbacteriaceae</taxon>
        <taxon>Agrococcus</taxon>
    </lineage>
</organism>
<proteinExistence type="predicted"/>
<feature type="transmembrane region" description="Helical" evidence="1">
    <location>
        <begin position="22"/>
        <end position="44"/>
    </location>
</feature>
<gene>
    <name evidence="2" type="ORF">CZ674_00945</name>
</gene>
<evidence type="ECO:0000256" key="1">
    <source>
        <dbReference type="SAM" id="Phobius"/>
    </source>
</evidence>
<name>A0A1R4EUE2_9MICO</name>
<feature type="transmembrane region" description="Helical" evidence="1">
    <location>
        <begin position="51"/>
        <end position="71"/>
    </location>
</feature>
<keyword evidence="3" id="KW-1185">Reference proteome</keyword>
<keyword evidence="1" id="KW-0812">Transmembrane</keyword>
<evidence type="ECO:0000313" key="2">
    <source>
        <dbReference type="EMBL" id="SJM47280.1"/>
    </source>
</evidence>
<sequence length="110" mass="11518">MPKPESGDRPFDVAGASGPRRVLWQTVVPVWLFTIAQVVVILVFTAATAGIWLPIAFGLATLLAFMLQLAVPTTPGHVARLGWAIGGSFVVLAIPTAAVFLTVPQVQIGG</sequence>
<keyword evidence="1" id="KW-1133">Transmembrane helix</keyword>
<dbReference type="AlphaFoldDB" id="A0A1R4EUE2"/>
<feature type="transmembrane region" description="Helical" evidence="1">
    <location>
        <begin position="83"/>
        <end position="103"/>
    </location>
</feature>